<feature type="transmembrane region" description="Helical" evidence="6">
    <location>
        <begin position="7"/>
        <end position="26"/>
    </location>
</feature>
<feature type="transmembrane region" description="Helical" evidence="6">
    <location>
        <begin position="67"/>
        <end position="86"/>
    </location>
</feature>
<reference evidence="7 8" key="1">
    <citation type="submission" date="2019-03" db="EMBL/GenBank/DDBJ databases">
        <title>Genomic Encyclopedia of Type Strains, Phase IV (KMG-IV): sequencing the most valuable type-strain genomes for metagenomic binning, comparative biology and taxonomic classification.</title>
        <authorList>
            <person name="Goeker M."/>
        </authorList>
    </citation>
    <scope>NUCLEOTIDE SEQUENCE [LARGE SCALE GENOMIC DNA]</scope>
    <source>
        <strain evidence="7 8">DSM 26377</strain>
    </source>
</reference>
<evidence type="ECO:0000256" key="4">
    <source>
        <dbReference type="ARBA" id="ARBA00022989"/>
    </source>
</evidence>
<evidence type="ECO:0000256" key="5">
    <source>
        <dbReference type="ARBA" id="ARBA00023136"/>
    </source>
</evidence>
<dbReference type="InterPro" id="IPR005171">
    <property type="entry name" value="Cyt_c_oxidase_su4_prok"/>
</dbReference>
<evidence type="ECO:0000256" key="3">
    <source>
        <dbReference type="ARBA" id="ARBA00022692"/>
    </source>
</evidence>
<evidence type="ECO:0000256" key="6">
    <source>
        <dbReference type="SAM" id="Phobius"/>
    </source>
</evidence>
<dbReference type="OrthoDB" id="7065565at2"/>
<gene>
    <name evidence="7" type="ORF">DFR24_3911</name>
</gene>
<proteinExistence type="predicted"/>
<protein>
    <submittedName>
        <fullName evidence="7">Cytochrome c oxidase subunit IV</fullName>
    </submittedName>
</protein>
<accession>A0A4S3K664</accession>
<keyword evidence="5 6" id="KW-0472">Membrane</keyword>
<dbReference type="RefSeq" id="WP_133883037.1">
    <property type="nucleotide sequence ID" value="NZ_MWIN01000009.1"/>
</dbReference>
<dbReference type="Pfam" id="PF03626">
    <property type="entry name" value="COX4_pro"/>
    <property type="match status" value="1"/>
</dbReference>
<comment type="subcellular location">
    <subcellularLocation>
        <location evidence="1">Cell membrane</location>
        <topology evidence="1">Multi-pass membrane protein</topology>
    </subcellularLocation>
</comment>
<name>A0A4S3K664_9GAMM</name>
<dbReference type="EMBL" id="SOBT01000010">
    <property type="protein sequence ID" value="TDU26880.1"/>
    <property type="molecule type" value="Genomic_DNA"/>
</dbReference>
<sequence>MNLLKRPGILVWFVLMLATVVTTWVLSKDIVAARTGTVAIIAIAFYKVRLVLLHFMELRHAPRGLRLFFELWVLVVAAAMIGMYLSGSAAPA</sequence>
<dbReference type="GO" id="GO:0005886">
    <property type="term" value="C:plasma membrane"/>
    <property type="evidence" value="ECO:0007669"/>
    <property type="project" value="UniProtKB-SubCell"/>
</dbReference>
<evidence type="ECO:0000256" key="2">
    <source>
        <dbReference type="ARBA" id="ARBA00022475"/>
    </source>
</evidence>
<feature type="transmembrane region" description="Helical" evidence="6">
    <location>
        <begin position="32"/>
        <end position="55"/>
    </location>
</feature>
<evidence type="ECO:0000313" key="8">
    <source>
        <dbReference type="Proteomes" id="UP000295341"/>
    </source>
</evidence>
<evidence type="ECO:0000256" key="1">
    <source>
        <dbReference type="ARBA" id="ARBA00004651"/>
    </source>
</evidence>
<evidence type="ECO:0000313" key="7">
    <source>
        <dbReference type="EMBL" id="TDU26880.1"/>
    </source>
</evidence>
<dbReference type="AlphaFoldDB" id="A0A4S3K664"/>
<comment type="caution">
    <text evidence="7">The sequence shown here is derived from an EMBL/GenBank/DDBJ whole genome shotgun (WGS) entry which is preliminary data.</text>
</comment>
<keyword evidence="3 6" id="KW-0812">Transmembrane</keyword>
<keyword evidence="8" id="KW-1185">Reference proteome</keyword>
<keyword evidence="4 6" id="KW-1133">Transmembrane helix</keyword>
<organism evidence="7 8">
    <name type="scientific">Panacagrimonas perspica</name>
    <dbReference type="NCBI Taxonomy" id="381431"/>
    <lineage>
        <taxon>Bacteria</taxon>
        <taxon>Pseudomonadati</taxon>
        <taxon>Pseudomonadota</taxon>
        <taxon>Gammaproteobacteria</taxon>
        <taxon>Nevskiales</taxon>
        <taxon>Nevskiaceae</taxon>
        <taxon>Panacagrimonas</taxon>
    </lineage>
</organism>
<keyword evidence="2" id="KW-1003">Cell membrane</keyword>
<dbReference type="Proteomes" id="UP000295341">
    <property type="component" value="Unassembled WGS sequence"/>
</dbReference>